<geneLocation type="mitochondrion" evidence="2"/>
<dbReference type="EMBL" id="LC707859">
    <property type="protein sequence ID" value="BDI12865.1"/>
    <property type="molecule type" value="Genomic_DNA"/>
</dbReference>
<sequence>MSFIILLIYVKAKALHTLYISPVSFAKIVSIVFIYAGVLSSNAFFVQTIGQCIGIYSGLFEVISLSLFVFVVKLQIKKILFKNKIKKIYFNLKKKILNLKLFLNHTFLVLIFGLLKILNFLHQMSCDFCIYIYNKTKSQIFFFVFLPFITNQSFVAVFYFYYFLYVLTLSILSLVFLGYSALDDFVFKAVLRSPYSKLIFKSYIMSAADLTALVKYEDTRVPDLRSPVYIPKYIPNFTDVTQANNVQGNPSFFLVRSTCHDLILRCNHMILQYPPRTFSFDYTSRVEDYKFFFESCLIQPLGLGLAYTKNEIFMFRECMNFQFVDDSFKSEVAIRFITKQLNFLDSPLNLTSTNPRISLPPLETKRFLALLVKGINEAAFDQLANNESAVIEDSNLSAAAKRQLVNNLLVHFR</sequence>
<feature type="transmembrane region" description="Helical" evidence="1">
    <location>
        <begin position="24"/>
        <end position="46"/>
    </location>
</feature>
<keyword evidence="3" id="KW-1185">Reference proteome</keyword>
<organism evidence="2 3">
    <name type="scientific">Phanerochaete sordida</name>
    <dbReference type="NCBI Taxonomy" id="48140"/>
    <lineage>
        <taxon>Eukaryota</taxon>
        <taxon>Fungi</taxon>
        <taxon>Dikarya</taxon>
        <taxon>Basidiomycota</taxon>
        <taxon>Agaricomycotina</taxon>
        <taxon>Agaricomycetes</taxon>
        <taxon>Polyporales</taxon>
        <taxon>Phanerochaetaceae</taxon>
        <taxon>Phanerochaete</taxon>
    </lineage>
</organism>
<keyword evidence="2" id="KW-0496">Mitochondrion</keyword>
<evidence type="ECO:0000313" key="3">
    <source>
        <dbReference type="Proteomes" id="UP000703269"/>
    </source>
</evidence>
<accession>A0A9N7Q8P6</accession>
<evidence type="ECO:0000313" key="2">
    <source>
        <dbReference type="EMBL" id="BDI12865.1"/>
    </source>
</evidence>
<dbReference type="AlphaFoldDB" id="A0A9N7Q8P6"/>
<proteinExistence type="predicted"/>
<protein>
    <recommendedName>
        <fullName evidence="4">Transmembrane protein</fullName>
    </recommendedName>
</protein>
<feature type="transmembrane region" description="Helical" evidence="1">
    <location>
        <begin position="140"/>
        <end position="163"/>
    </location>
</feature>
<keyword evidence="1" id="KW-1133">Transmembrane helix</keyword>
<evidence type="ECO:0008006" key="4">
    <source>
        <dbReference type="Google" id="ProtNLM"/>
    </source>
</evidence>
<keyword evidence="1" id="KW-0812">Transmembrane</keyword>
<reference evidence="2" key="1">
    <citation type="submission" date="2022-04" db="EMBL/GenBank/DDBJ databases">
        <title>The complete mitochondrial genome of the white-rot fungus Phanerochaete sordida YK-624.</title>
        <authorList>
            <person name="Mori T."/>
            <person name="Dohra H."/>
            <person name="Hirai H."/>
            <person name="Kawagishi H."/>
        </authorList>
    </citation>
    <scope>NUCLEOTIDE SEQUENCE</scope>
    <source>
        <strain evidence="2">YK-624</strain>
    </source>
</reference>
<feature type="transmembrane region" description="Helical" evidence="1">
    <location>
        <begin position="53"/>
        <end position="76"/>
    </location>
</feature>
<keyword evidence="1" id="KW-0472">Membrane</keyword>
<feature type="transmembrane region" description="Helical" evidence="1">
    <location>
        <begin position="96"/>
        <end position="119"/>
    </location>
</feature>
<feature type="transmembrane region" description="Helical" evidence="1">
    <location>
        <begin position="169"/>
        <end position="191"/>
    </location>
</feature>
<name>A0A9N7Q8P6_9APHY</name>
<dbReference type="Proteomes" id="UP000703269">
    <property type="component" value="Mitochondrion MT"/>
</dbReference>
<evidence type="ECO:0000256" key="1">
    <source>
        <dbReference type="SAM" id="Phobius"/>
    </source>
</evidence>